<dbReference type="AlphaFoldDB" id="A0A397U2F1"/>
<dbReference type="Proteomes" id="UP000266673">
    <property type="component" value="Unassembled WGS sequence"/>
</dbReference>
<keyword evidence="3" id="KW-1185">Reference proteome</keyword>
<comment type="caution">
    <text evidence="2">The sequence shown here is derived from an EMBL/GenBank/DDBJ whole genome shotgun (WGS) entry which is preliminary data.</text>
</comment>
<protein>
    <recommendedName>
        <fullName evidence="4">RING-type domain-containing protein</fullName>
    </recommendedName>
</protein>
<feature type="non-terminal residue" evidence="2">
    <location>
        <position position="486"/>
    </location>
</feature>
<gene>
    <name evidence="2" type="ORF">C2G38_2256270</name>
</gene>
<feature type="region of interest" description="Disordered" evidence="1">
    <location>
        <begin position="463"/>
        <end position="486"/>
    </location>
</feature>
<evidence type="ECO:0000313" key="3">
    <source>
        <dbReference type="Proteomes" id="UP000266673"/>
    </source>
</evidence>
<evidence type="ECO:0000313" key="2">
    <source>
        <dbReference type="EMBL" id="RIB01256.1"/>
    </source>
</evidence>
<accession>A0A397U2F1</accession>
<name>A0A397U2F1_9GLOM</name>
<reference evidence="2 3" key="1">
    <citation type="submission" date="2018-06" db="EMBL/GenBank/DDBJ databases">
        <title>Comparative genomics reveals the genomic features of Rhizophagus irregularis, R. cerebriforme, R. diaphanum and Gigaspora rosea, and their symbiotic lifestyle signature.</title>
        <authorList>
            <person name="Morin E."/>
            <person name="San Clemente H."/>
            <person name="Chen E.C.H."/>
            <person name="De La Providencia I."/>
            <person name="Hainaut M."/>
            <person name="Kuo A."/>
            <person name="Kohler A."/>
            <person name="Murat C."/>
            <person name="Tang N."/>
            <person name="Roy S."/>
            <person name="Loubradou J."/>
            <person name="Henrissat B."/>
            <person name="Grigoriev I.V."/>
            <person name="Corradi N."/>
            <person name="Roux C."/>
            <person name="Martin F.M."/>
        </authorList>
    </citation>
    <scope>NUCLEOTIDE SEQUENCE [LARGE SCALE GENOMIC DNA]</scope>
    <source>
        <strain evidence="2 3">DAOM 194757</strain>
    </source>
</reference>
<dbReference type="OrthoDB" id="2417890at2759"/>
<evidence type="ECO:0000256" key="1">
    <source>
        <dbReference type="SAM" id="MobiDB-lite"/>
    </source>
</evidence>
<organism evidence="2 3">
    <name type="scientific">Gigaspora rosea</name>
    <dbReference type="NCBI Taxonomy" id="44941"/>
    <lineage>
        <taxon>Eukaryota</taxon>
        <taxon>Fungi</taxon>
        <taxon>Fungi incertae sedis</taxon>
        <taxon>Mucoromycota</taxon>
        <taxon>Glomeromycotina</taxon>
        <taxon>Glomeromycetes</taxon>
        <taxon>Diversisporales</taxon>
        <taxon>Gigasporaceae</taxon>
        <taxon>Gigaspora</taxon>
    </lineage>
</organism>
<dbReference type="EMBL" id="QKWP01003226">
    <property type="protein sequence ID" value="RIB01256.1"/>
    <property type="molecule type" value="Genomic_DNA"/>
</dbReference>
<evidence type="ECO:0008006" key="4">
    <source>
        <dbReference type="Google" id="ProtNLM"/>
    </source>
</evidence>
<proteinExistence type="predicted"/>
<sequence length="486" mass="56137">MVLNIDDYHSIHTERMPNTTTTSTAAHLATILLNPITTQEAIPQANVHNPKLVDAELIKTNVENKFMTLYGLSHNQRWGFRTVDDEQKLEELNVHNYDTRLKEKRHIRSIKDVILVDLQENNLHTMKEYIDAINTVVNVPSMQRYIEKGHIIPIVADWPGQIHIRTAISRYLLYHDLSNITNNTTVEEKFGLLYKDAEYLALKDLLDNSIPLVLDIYAVFDRKNYTKAPLMFLSDIFYWESINHPILEAIKAQLPKFSDSTVEIFHSFLRRSTQKHTEAQQIINYGRYLNQLRLDGNGFRENFAHTSTWAAYEYSARDISHLTKKCACFLLQCFLEIYVRVFHSKTPLTFSQSLSDSSSKKKGKKKYEESISLTAMKMPDAQLCHLPLGFNTSCKPDPFRYCDSSNCLVFFSNNPDPIRILACGHTYHESCYRNSGLKCLYCLASLQDGVDRHVQSLLERLKKSKKKKTKKQENTISCDDDDEYGS</sequence>